<dbReference type="OrthoDB" id="9809616at2"/>
<dbReference type="InterPro" id="IPR024892">
    <property type="entry name" value="ArAT"/>
</dbReference>
<comment type="similarity">
    <text evidence="6">Belongs to the class-II pyridoxal-phosphate-dependent aminotransferase family. Histidinol-phosphate aminotransferase subfamily.</text>
</comment>
<dbReference type="Pfam" id="PF00155">
    <property type="entry name" value="Aminotran_1_2"/>
    <property type="match status" value="1"/>
</dbReference>
<dbReference type="PANTHER" id="PTHR43643">
    <property type="entry name" value="HISTIDINOL-PHOSPHATE AMINOTRANSFERASE 2"/>
    <property type="match status" value="1"/>
</dbReference>
<dbReference type="HAMAP" id="MF_01023">
    <property type="entry name" value="HisC_aminotrans_2"/>
    <property type="match status" value="1"/>
</dbReference>
<comment type="subunit">
    <text evidence="2 6">Homodimer.</text>
</comment>
<dbReference type="Proteomes" id="UP000280444">
    <property type="component" value="Unassembled WGS sequence"/>
</dbReference>
<keyword evidence="6" id="KW-0028">Amino-acid biosynthesis</keyword>
<comment type="caution">
    <text evidence="8">The sequence shown here is derived from an EMBL/GenBank/DDBJ whole genome shotgun (WGS) entry which is preliminary data.</text>
</comment>
<gene>
    <name evidence="6 8" type="primary">hisC</name>
    <name evidence="8" type="ORF">EII11_03640</name>
</gene>
<dbReference type="UniPathway" id="UPA00031">
    <property type="reaction ID" value="UER00012"/>
</dbReference>
<evidence type="ECO:0000259" key="7">
    <source>
        <dbReference type="Pfam" id="PF00155"/>
    </source>
</evidence>
<dbReference type="PROSITE" id="PS00599">
    <property type="entry name" value="AA_TRANSFER_CLASS_2"/>
    <property type="match status" value="1"/>
</dbReference>
<keyword evidence="9" id="KW-1185">Reference proteome</keyword>
<dbReference type="InterPro" id="IPR015424">
    <property type="entry name" value="PyrdxlP-dep_Trfase"/>
</dbReference>
<dbReference type="InterPro" id="IPR004839">
    <property type="entry name" value="Aminotransferase_I/II_large"/>
</dbReference>
<comment type="catalytic activity">
    <reaction evidence="6">
        <text>L-histidinol phosphate + 2-oxoglutarate = 3-(imidazol-4-yl)-2-oxopropyl phosphate + L-glutamate</text>
        <dbReference type="Rhea" id="RHEA:23744"/>
        <dbReference type="ChEBI" id="CHEBI:16810"/>
        <dbReference type="ChEBI" id="CHEBI:29985"/>
        <dbReference type="ChEBI" id="CHEBI:57766"/>
        <dbReference type="ChEBI" id="CHEBI:57980"/>
        <dbReference type="EC" id="2.6.1.9"/>
    </reaction>
</comment>
<keyword evidence="3 6" id="KW-0032">Aminotransferase</keyword>
<feature type="domain" description="Aminotransferase class I/classII large" evidence="7">
    <location>
        <begin position="45"/>
        <end position="359"/>
    </location>
</feature>
<dbReference type="AlphaFoldDB" id="A0A3P1SF88"/>
<keyword evidence="5 6" id="KW-0663">Pyridoxal phosphate</keyword>
<dbReference type="Gene3D" id="3.90.1150.10">
    <property type="entry name" value="Aspartate Aminotransferase, domain 1"/>
    <property type="match status" value="1"/>
</dbReference>
<dbReference type="GO" id="GO:0004400">
    <property type="term" value="F:histidinol-phosphate transaminase activity"/>
    <property type="evidence" value="ECO:0007669"/>
    <property type="project" value="UniProtKB-UniRule"/>
</dbReference>
<dbReference type="NCBIfam" id="NF002878">
    <property type="entry name" value="PRK03321.1"/>
    <property type="match status" value="1"/>
</dbReference>
<feature type="modified residue" description="N6-(pyridoxal phosphate)lysine" evidence="6">
    <location>
        <position position="236"/>
    </location>
</feature>
<organism evidence="8 9">
    <name type="scientific">Schaalia canis</name>
    <dbReference type="NCBI Taxonomy" id="100469"/>
    <lineage>
        <taxon>Bacteria</taxon>
        <taxon>Bacillati</taxon>
        <taxon>Actinomycetota</taxon>
        <taxon>Actinomycetes</taxon>
        <taxon>Actinomycetales</taxon>
        <taxon>Actinomycetaceae</taxon>
        <taxon>Schaalia</taxon>
    </lineage>
</organism>
<dbReference type="InterPro" id="IPR015421">
    <property type="entry name" value="PyrdxlP-dep_Trfase_major"/>
</dbReference>
<dbReference type="InterPro" id="IPR050106">
    <property type="entry name" value="HistidinolP_aminotransfase"/>
</dbReference>
<evidence type="ECO:0000256" key="4">
    <source>
        <dbReference type="ARBA" id="ARBA00022679"/>
    </source>
</evidence>
<comment type="pathway">
    <text evidence="6">Amino-acid biosynthesis; L-histidine biosynthesis; L-histidine from 5-phospho-alpha-D-ribose 1-diphosphate: step 7/9.</text>
</comment>
<protein>
    <recommendedName>
        <fullName evidence="6">Histidinol-phosphate aminotransferase</fullName>
        <ecNumber evidence="6">2.6.1.9</ecNumber>
    </recommendedName>
    <alternativeName>
        <fullName evidence="6">Imidazole acetol-phosphate transaminase</fullName>
    </alternativeName>
</protein>
<dbReference type="InterPro" id="IPR005861">
    <property type="entry name" value="HisP_aminotrans"/>
</dbReference>
<evidence type="ECO:0000256" key="5">
    <source>
        <dbReference type="ARBA" id="ARBA00022898"/>
    </source>
</evidence>
<dbReference type="RefSeq" id="WP_124868697.1">
    <property type="nucleotide sequence ID" value="NZ_RQZF01000002.1"/>
</dbReference>
<dbReference type="GO" id="GO:0000105">
    <property type="term" value="P:L-histidine biosynthetic process"/>
    <property type="evidence" value="ECO:0007669"/>
    <property type="project" value="UniProtKB-UniRule"/>
</dbReference>
<evidence type="ECO:0000313" key="9">
    <source>
        <dbReference type="Proteomes" id="UP000280444"/>
    </source>
</evidence>
<evidence type="ECO:0000256" key="3">
    <source>
        <dbReference type="ARBA" id="ARBA00022576"/>
    </source>
</evidence>
<reference evidence="8 9" key="1">
    <citation type="submission" date="2018-11" db="EMBL/GenBank/DDBJ databases">
        <title>Genomes From Bacteria Associated with the Canine Oral Cavity: a Test Case for Automated Genome-Based Taxonomic Assignment.</title>
        <authorList>
            <person name="Coil D.A."/>
            <person name="Jospin G."/>
            <person name="Darling A.E."/>
            <person name="Wallis C."/>
            <person name="Davis I.J."/>
            <person name="Harris S."/>
            <person name="Eisen J.A."/>
            <person name="Holcombe L.J."/>
            <person name="O'Flynn C."/>
        </authorList>
    </citation>
    <scope>NUCLEOTIDE SEQUENCE [LARGE SCALE GENOMIC DNA]</scope>
    <source>
        <strain evidence="8 9">OH770</strain>
    </source>
</reference>
<sequence length="367" mass="39108">MTNVPSSASKNRFPHAFDGRPQVRIRPQVDALPRYVPGQAIPGAVKLSSNENPYPPSPQVLDEAGKALGLVNRYPDLTATPVREALSTRLGVEAEQICVGAGSSAVLLASLMTVSGAEAEVIFAWRSFESYPIAVPAAGATPVPVPLTAQWEHDLTRMQAAITPATSAIILCTPNNPTGTALTFAQIRQFLAEVPPHILVLIDEAYIEFSTSAEVTTSLPLLEEHPNLLILRTFSKAYGLAGMRVGYGVGHPEIISAIQAVSIPFGVSGPAQAAAVKALADEDVIANGVRAITDERARMSDFLRAQGWDVPDSQANFLWLPHASASVFQHCRDAGVLLRPFPEGIRLSIGTPEENNTALALIASFRP</sequence>
<dbReference type="EMBL" id="RQZF01000002">
    <property type="protein sequence ID" value="RRC95951.1"/>
    <property type="molecule type" value="Genomic_DNA"/>
</dbReference>
<evidence type="ECO:0000256" key="6">
    <source>
        <dbReference type="HAMAP-Rule" id="MF_01023"/>
    </source>
</evidence>
<accession>A0A3P1SF88</accession>
<dbReference type="GO" id="GO:0030170">
    <property type="term" value="F:pyridoxal phosphate binding"/>
    <property type="evidence" value="ECO:0007669"/>
    <property type="project" value="InterPro"/>
</dbReference>
<evidence type="ECO:0000256" key="2">
    <source>
        <dbReference type="ARBA" id="ARBA00011738"/>
    </source>
</evidence>
<evidence type="ECO:0000256" key="1">
    <source>
        <dbReference type="ARBA" id="ARBA00001933"/>
    </source>
</evidence>
<keyword evidence="4 6" id="KW-0808">Transferase</keyword>
<keyword evidence="6" id="KW-0368">Histidine biosynthesis</keyword>
<dbReference type="InterPro" id="IPR001917">
    <property type="entry name" value="Aminotrans_II_pyridoxalP_BS"/>
</dbReference>
<proteinExistence type="inferred from homology"/>
<dbReference type="PANTHER" id="PTHR43643:SF3">
    <property type="entry name" value="HISTIDINOL-PHOSPHATE AMINOTRANSFERASE"/>
    <property type="match status" value="1"/>
</dbReference>
<dbReference type="NCBIfam" id="TIGR01141">
    <property type="entry name" value="hisC"/>
    <property type="match status" value="1"/>
</dbReference>
<dbReference type="SUPFAM" id="SSF53383">
    <property type="entry name" value="PLP-dependent transferases"/>
    <property type="match status" value="1"/>
</dbReference>
<dbReference type="CDD" id="cd00609">
    <property type="entry name" value="AAT_like"/>
    <property type="match status" value="1"/>
</dbReference>
<comment type="cofactor">
    <cofactor evidence="1 6">
        <name>pyridoxal 5'-phosphate</name>
        <dbReference type="ChEBI" id="CHEBI:597326"/>
    </cofactor>
</comment>
<dbReference type="InterPro" id="IPR015422">
    <property type="entry name" value="PyrdxlP-dep_Trfase_small"/>
</dbReference>
<dbReference type="Gene3D" id="3.40.640.10">
    <property type="entry name" value="Type I PLP-dependent aspartate aminotransferase-like (Major domain)"/>
    <property type="match status" value="1"/>
</dbReference>
<dbReference type="EC" id="2.6.1.9" evidence="6"/>
<evidence type="ECO:0000313" key="8">
    <source>
        <dbReference type="EMBL" id="RRC95951.1"/>
    </source>
</evidence>
<name>A0A3P1SF88_9ACTO</name>